<evidence type="ECO:0000313" key="2">
    <source>
        <dbReference type="EMBL" id="GFQ79085.1"/>
    </source>
</evidence>
<dbReference type="Proteomes" id="UP000887116">
    <property type="component" value="Unassembled WGS sequence"/>
</dbReference>
<name>A0A8X6KKS8_TRICU</name>
<feature type="compositionally biased region" description="Polar residues" evidence="1">
    <location>
        <begin position="262"/>
        <end position="273"/>
    </location>
</feature>
<gene>
    <name evidence="2" type="primary">AVEN_201979_1</name>
    <name evidence="2" type="ORF">TNCT_731271</name>
</gene>
<proteinExistence type="predicted"/>
<evidence type="ECO:0000256" key="1">
    <source>
        <dbReference type="SAM" id="MobiDB-lite"/>
    </source>
</evidence>
<dbReference type="EMBL" id="BMAO01022009">
    <property type="protein sequence ID" value="GFQ79085.1"/>
    <property type="molecule type" value="Genomic_DNA"/>
</dbReference>
<feature type="compositionally biased region" description="Basic and acidic residues" evidence="1">
    <location>
        <begin position="199"/>
        <end position="216"/>
    </location>
</feature>
<dbReference type="OrthoDB" id="6455233at2759"/>
<protein>
    <submittedName>
        <fullName evidence="2">Uncharacterized protein</fullName>
    </submittedName>
</protein>
<comment type="caution">
    <text evidence="2">The sequence shown here is derived from an EMBL/GenBank/DDBJ whole genome shotgun (WGS) entry which is preliminary data.</text>
</comment>
<feature type="region of interest" description="Disordered" evidence="1">
    <location>
        <begin position="194"/>
        <end position="284"/>
    </location>
</feature>
<feature type="compositionally biased region" description="Basic and acidic residues" evidence="1">
    <location>
        <begin position="247"/>
        <end position="260"/>
    </location>
</feature>
<reference evidence="2" key="1">
    <citation type="submission" date="2020-07" db="EMBL/GenBank/DDBJ databases">
        <title>Multicomponent nature underlies the extraordinary mechanical properties of spider dragline silk.</title>
        <authorList>
            <person name="Kono N."/>
            <person name="Nakamura H."/>
            <person name="Mori M."/>
            <person name="Yoshida Y."/>
            <person name="Ohtoshi R."/>
            <person name="Malay A.D."/>
            <person name="Moran D.A.P."/>
            <person name="Tomita M."/>
            <person name="Numata K."/>
            <person name="Arakawa K."/>
        </authorList>
    </citation>
    <scope>NUCLEOTIDE SEQUENCE</scope>
</reference>
<accession>A0A8X6KKS8</accession>
<feature type="compositionally biased region" description="Basic residues" evidence="1">
    <location>
        <begin position="232"/>
        <end position="241"/>
    </location>
</feature>
<sequence length="284" mass="33624">MSVNILSEKEVIALLYTLNIIMTIHSIDASYTNALQRSRMVRKPAIVRSIRTVEMDYGYKEPKCSNMYIEHWKKTNIYLSPQFPLERLAYLNSVLHFCDRKHIFFLRNSQMKELTSKKVNPKHCDEECHPSKLVTDLFSTYIHRRALFFRSRNVPSAGKKQFTKSYFYQKRNENLENFEHTLLYRKEREEQLKGVSISSHRDLGKKREESEFEPRSEAASNQENSDSEEKYSRRHFKRLKNAVKAVFRTEKDKSKDKESEENNIAQESKATHVTTDEESLYSKS</sequence>
<dbReference type="AlphaFoldDB" id="A0A8X6KKS8"/>
<keyword evidence="3" id="KW-1185">Reference proteome</keyword>
<evidence type="ECO:0000313" key="3">
    <source>
        <dbReference type="Proteomes" id="UP000887116"/>
    </source>
</evidence>
<organism evidence="2 3">
    <name type="scientific">Trichonephila clavata</name>
    <name type="common">Joro spider</name>
    <name type="synonym">Nephila clavata</name>
    <dbReference type="NCBI Taxonomy" id="2740835"/>
    <lineage>
        <taxon>Eukaryota</taxon>
        <taxon>Metazoa</taxon>
        <taxon>Ecdysozoa</taxon>
        <taxon>Arthropoda</taxon>
        <taxon>Chelicerata</taxon>
        <taxon>Arachnida</taxon>
        <taxon>Araneae</taxon>
        <taxon>Araneomorphae</taxon>
        <taxon>Entelegynae</taxon>
        <taxon>Araneoidea</taxon>
        <taxon>Nephilidae</taxon>
        <taxon>Trichonephila</taxon>
    </lineage>
</organism>